<dbReference type="PROSITE" id="PS50097">
    <property type="entry name" value="BTB"/>
    <property type="match status" value="1"/>
</dbReference>
<proteinExistence type="predicted"/>
<dbReference type="InterPro" id="IPR011705">
    <property type="entry name" value="BACK"/>
</dbReference>
<dbReference type="Pfam" id="PF00651">
    <property type="entry name" value="BTB"/>
    <property type="match status" value="1"/>
</dbReference>
<keyword evidence="4" id="KW-1185">Reference proteome</keyword>
<feature type="domain" description="BTB" evidence="2">
    <location>
        <begin position="201"/>
        <end position="269"/>
    </location>
</feature>
<evidence type="ECO:0000259" key="2">
    <source>
        <dbReference type="PROSITE" id="PS50097"/>
    </source>
</evidence>
<comment type="caution">
    <text evidence="3">The sequence shown here is derived from an EMBL/GenBank/DDBJ whole genome shotgun (WGS) entry which is preliminary data.</text>
</comment>
<dbReference type="SUPFAM" id="SSF54695">
    <property type="entry name" value="POZ domain"/>
    <property type="match status" value="1"/>
</dbReference>
<dbReference type="Proteomes" id="UP000241769">
    <property type="component" value="Unassembled WGS sequence"/>
</dbReference>
<organism evidence="3 4">
    <name type="scientific">Planoprotostelium fungivorum</name>
    <dbReference type="NCBI Taxonomy" id="1890364"/>
    <lineage>
        <taxon>Eukaryota</taxon>
        <taxon>Amoebozoa</taxon>
        <taxon>Evosea</taxon>
        <taxon>Variosea</taxon>
        <taxon>Cavosteliida</taxon>
        <taxon>Cavosteliaceae</taxon>
        <taxon>Planoprotostelium</taxon>
    </lineage>
</organism>
<feature type="compositionally biased region" description="Polar residues" evidence="1">
    <location>
        <begin position="89"/>
        <end position="103"/>
    </location>
</feature>
<feature type="compositionally biased region" description="Low complexity" evidence="1">
    <location>
        <begin position="35"/>
        <end position="47"/>
    </location>
</feature>
<dbReference type="PANTHER" id="PTHR24413">
    <property type="entry name" value="SPECKLE-TYPE POZ PROTEIN"/>
    <property type="match status" value="1"/>
</dbReference>
<evidence type="ECO:0000313" key="4">
    <source>
        <dbReference type="Proteomes" id="UP000241769"/>
    </source>
</evidence>
<gene>
    <name evidence="3" type="ORF">PROFUN_03426</name>
</gene>
<dbReference type="STRING" id="1890364.A0A2P6NWI2"/>
<feature type="region of interest" description="Disordered" evidence="1">
    <location>
        <begin position="16"/>
        <end position="161"/>
    </location>
</feature>
<dbReference type="OrthoDB" id="6359816at2759"/>
<name>A0A2P6NWI2_9EUKA</name>
<dbReference type="CDD" id="cd14733">
    <property type="entry name" value="BACK"/>
    <property type="match status" value="1"/>
</dbReference>
<dbReference type="Gene3D" id="3.30.710.10">
    <property type="entry name" value="Potassium Channel Kv1.1, Chain A"/>
    <property type="match status" value="1"/>
</dbReference>
<dbReference type="SMART" id="SM00225">
    <property type="entry name" value="BTB"/>
    <property type="match status" value="1"/>
</dbReference>
<feature type="compositionally biased region" description="Basic and acidic residues" evidence="1">
    <location>
        <begin position="132"/>
        <end position="151"/>
    </location>
</feature>
<dbReference type="Pfam" id="PF07707">
    <property type="entry name" value="BACK"/>
    <property type="match status" value="1"/>
</dbReference>
<dbReference type="AlphaFoldDB" id="A0A2P6NWI2"/>
<reference evidence="3 4" key="1">
    <citation type="journal article" date="2018" name="Genome Biol. Evol.">
        <title>Multiple Roots of Fruiting Body Formation in Amoebozoa.</title>
        <authorList>
            <person name="Hillmann F."/>
            <person name="Forbes G."/>
            <person name="Novohradska S."/>
            <person name="Ferling I."/>
            <person name="Riege K."/>
            <person name="Groth M."/>
            <person name="Westermann M."/>
            <person name="Marz M."/>
            <person name="Spaller T."/>
            <person name="Winckler T."/>
            <person name="Schaap P."/>
            <person name="Glockner G."/>
        </authorList>
    </citation>
    <scope>NUCLEOTIDE SEQUENCE [LARGE SCALE GENOMIC DNA]</scope>
    <source>
        <strain evidence="3 4">Jena</strain>
    </source>
</reference>
<protein>
    <submittedName>
        <fullName evidence="3">Regulator of chromosome condensation (RCC1)-like protein</fullName>
    </submittedName>
</protein>
<dbReference type="InParanoid" id="A0A2P6NWI2"/>
<feature type="compositionally biased region" description="Polar residues" evidence="1">
    <location>
        <begin position="16"/>
        <end position="25"/>
    </location>
</feature>
<dbReference type="Gene3D" id="1.25.40.420">
    <property type="match status" value="1"/>
</dbReference>
<dbReference type="EMBL" id="MDYQ01000012">
    <property type="protein sequence ID" value="PRP88317.1"/>
    <property type="molecule type" value="Genomic_DNA"/>
</dbReference>
<accession>A0A2P6NWI2</accession>
<dbReference type="InterPro" id="IPR000210">
    <property type="entry name" value="BTB/POZ_dom"/>
</dbReference>
<dbReference type="CDD" id="cd18294">
    <property type="entry name" value="BTB_POZ_BTBD19"/>
    <property type="match status" value="1"/>
</dbReference>
<dbReference type="InterPro" id="IPR011333">
    <property type="entry name" value="SKP1/BTB/POZ_sf"/>
</dbReference>
<evidence type="ECO:0000256" key="1">
    <source>
        <dbReference type="SAM" id="MobiDB-lite"/>
    </source>
</evidence>
<sequence>MSSKTYLKYLNSGILANSSSLSGNRPSFLKEDRPSASASGSLKKSSSPTETASKDVSRDEDQEDNFSVQSKSSLNGGERSYNKLLESDLTYTRPSEEAPSTKSHLARTSAIGNGTKKSSPAAASHAEYSSVRSEDRFSNSYKLDSKTNNDSDHEEDSFEAEEAAINKKVEDTHTTPLVNLTNPQRTLSKEMKSLLNSPDFCDVIFRIGDTPLYAHRAILAARCPKFAQMFSALKKDTSKPQEIPIKDIHYDVFLAMVEFLYSDGVEISLENCLDLMGAATLFSLDLLRSLCERILEQSVSASNVCWIFAGSDRFKATRLRDICLSFIVKNFDQVTKSRSFEELSRDLILEVIRKR</sequence>
<feature type="compositionally biased region" description="Acidic residues" evidence="1">
    <location>
        <begin position="152"/>
        <end position="161"/>
    </location>
</feature>
<feature type="compositionally biased region" description="Polar residues" evidence="1">
    <location>
        <begin position="65"/>
        <end position="75"/>
    </location>
</feature>
<evidence type="ECO:0000313" key="3">
    <source>
        <dbReference type="EMBL" id="PRP88317.1"/>
    </source>
</evidence>